<comment type="caution">
    <text evidence="1">The sequence shown here is derived from an EMBL/GenBank/DDBJ whole genome shotgun (WGS) entry which is preliminary data.</text>
</comment>
<sequence length="91" mass="9833">MEITNHAKSMLEKKMHEKNVNGIRFYFAGQGCCGPQFGISLDVPEQGDEVRVINGIQVAIDKRVTDMTEGITLDRQGNGLAITGGSDSSCC</sequence>
<dbReference type="AlphaFoldDB" id="A0A2A5IVE0"/>
<dbReference type="InterPro" id="IPR035903">
    <property type="entry name" value="HesB-like_dom_sf"/>
</dbReference>
<dbReference type="Proteomes" id="UP000228754">
    <property type="component" value="Unassembled WGS sequence"/>
</dbReference>
<dbReference type="OrthoDB" id="2355011at2"/>
<evidence type="ECO:0000313" key="2">
    <source>
        <dbReference type="Proteomes" id="UP000228754"/>
    </source>
</evidence>
<gene>
    <name evidence="1" type="ORF">CEY02_08740</name>
</gene>
<protein>
    <submittedName>
        <fullName evidence="1">Adhesin</fullName>
    </submittedName>
</protein>
<name>A0A2A5IVE0_BACPU</name>
<organism evidence="1 2">
    <name type="scientific">Bacillus pumilus</name>
    <name type="common">Bacillus mesentericus</name>
    <dbReference type="NCBI Taxonomy" id="1408"/>
    <lineage>
        <taxon>Bacteria</taxon>
        <taxon>Bacillati</taxon>
        <taxon>Bacillota</taxon>
        <taxon>Bacilli</taxon>
        <taxon>Bacillales</taxon>
        <taxon>Bacillaceae</taxon>
        <taxon>Bacillus</taxon>
    </lineage>
</organism>
<dbReference type="SUPFAM" id="SSF89360">
    <property type="entry name" value="HesB-like domain"/>
    <property type="match status" value="1"/>
</dbReference>
<dbReference type="EMBL" id="NKHG01000062">
    <property type="protein sequence ID" value="PCK21344.1"/>
    <property type="molecule type" value="Genomic_DNA"/>
</dbReference>
<accession>A0A2A5IVE0</accession>
<evidence type="ECO:0000313" key="1">
    <source>
        <dbReference type="EMBL" id="PCK21344.1"/>
    </source>
</evidence>
<dbReference type="Gene3D" id="2.60.300.12">
    <property type="entry name" value="HesB-like domain"/>
    <property type="match status" value="1"/>
</dbReference>
<proteinExistence type="predicted"/>
<reference evidence="1 2" key="1">
    <citation type="submission" date="2017-06" db="EMBL/GenBank/DDBJ databases">
        <title>Draft Genome Sequence of Bacillus sp Strain 36R Isolated from saline sediment at Atanasia, Sonora, Mexico.</title>
        <authorList>
            <person name="Sanchez Diaz R."/>
            <person name="Quiroz Macias M.E."/>
            <person name="Ibarra Gamez J.C."/>
            <person name="Enciso Ibarra J."/>
            <person name="Gomez Gil B."/>
            <person name="Galaviz Silva L."/>
        </authorList>
    </citation>
    <scope>NUCLEOTIDE SEQUENCE [LARGE SCALE GENOMIC DNA]</scope>
    <source>
        <strain evidence="1 2">36R_ATNSAL</strain>
    </source>
</reference>